<dbReference type="Proteomes" id="UP000229081">
    <property type="component" value="Chromosome"/>
</dbReference>
<evidence type="ECO:0000313" key="1">
    <source>
        <dbReference type="EMBL" id="ATY31496.1"/>
    </source>
</evidence>
<reference evidence="1 2" key="1">
    <citation type="submission" date="2017-11" db="EMBL/GenBank/DDBJ databases">
        <title>Complete genome sequence of Sphingomonas sp. Strain Cra20, a psychrotolerant potential plant growth promoting rhizobacteria.</title>
        <authorList>
            <person name="Luo Y."/>
        </authorList>
    </citation>
    <scope>NUCLEOTIDE SEQUENCE [LARGE SCALE GENOMIC DNA]</scope>
    <source>
        <strain evidence="1 2">Cra20</strain>
    </source>
</reference>
<dbReference type="CDD" id="cd17511">
    <property type="entry name" value="YbjN_AmyR-like"/>
    <property type="match status" value="1"/>
</dbReference>
<dbReference type="AlphaFoldDB" id="A0A2K8MG19"/>
<dbReference type="InterPro" id="IPR019660">
    <property type="entry name" value="Put_sensory_transdc_reg_YbjN"/>
</dbReference>
<dbReference type="KEGG" id="sphc:CVN68_05465"/>
<protein>
    <submittedName>
        <fullName evidence="1">YbjN domain-containing protein</fullName>
    </submittedName>
</protein>
<gene>
    <name evidence="1" type="ORF">CVN68_05465</name>
</gene>
<organism evidence="1 2">
    <name type="scientific">Sphingomonas psychrotolerans</name>
    <dbReference type="NCBI Taxonomy" id="1327635"/>
    <lineage>
        <taxon>Bacteria</taxon>
        <taxon>Pseudomonadati</taxon>
        <taxon>Pseudomonadota</taxon>
        <taxon>Alphaproteobacteria</taxon>
        <taxon>Sphingomonadales</taxon>
        <taxon>Sphingomonadaceae</taxon>
        <taxon>Sphingomonas</taxon>
    </lineage>
</organism>
<keyword evidence="2" id="KW-1185">Reference proteome</keyword>
<name>A0A2K8MG19_9SPHN</name>
<evidence type="ECO:0000313" key="2">
    <source>
        <dbReference type="Proteomes" id="UP000229081"/>
    </source>
</evidence>
<accession>A0A2K8MG19</accession>
<proteinExistence type="predicted"/>
<sequence length="202" mass="22077">MSLACSSTSPGTNSPIALPRIAWQGMRGFEGTFMRSAWFASLMLLAAPLPAAAQEALLDLSTPHGVAKALQDAGYKAEIAKTKDGDSYINSAANGAPFTVNFYNCEPADGCGSIQFYGWYKKKPEFTADLANRWNSRKRFVRVEIDDVGDLGMHLDIATVGKLTKANFADLIDWWNVMTENLSEFLDKEEAERAKKTPAAAQ</sequence>
<dbReference type="Pfam" id="PF10722">
    <property type="entry name" value="YbjN"/>
    <property type="match status" value="1"/>
</dbReference>
<dbReference type="EMBL" id="CP024923">
    <property type="protein sequence ID" value="ATY31496.1"/>
    <property type="molecule type" value="Genomic_DNA"/>
</dbReference>